<comment type="caution">
    <text evidence="1">The sequence shown here is derived from an EMBL/GenBank/DDBJ whole genome shotgun (WGS) entry which is preliminary data.</text>
</comment>
<dbReference type="EMBL" id="JARULZ010000001">
    <property type="protein sequence ID" value="MEH0635622.1"/>
    <property type="molecule type" value="Genomic_DNA"/>
</dbReference>
<keyword evidence="2" id="KW-1185">Reference proteome</keyword>
<proteinExistence type="predicted"/>
<organism evidence="1 2">
    <name type="scientific">Streptomyces bottropensis</name>
    <dbReference type="NCBI Taxonomy" id="42235"/>
    <lineage>
        <taxon>Bacteria</taxon>
        <taxon>Bacillati</taxon>
        <taxon>Actinomycetota</taxon>
        <taxon>Actinomycetes</taxon>
        <taxon>Kitasatosporales</taxon>
        <taxon>Streptomycetaceae</taxon>
        <taxon>Streptomyces</taxon>
    </lineage>
</organism>
<evidence type="ECO:0008006" key="3">
    <source>
        <dbReference type="Google" id="ProtNLM"/>
    </source>
</evidence>
<sequence length="285" mass="30632">MTVATTTTPFVVLAGASGPGRSTALRELREAHQGRTPVALIDGEETQFDRPPPRRPAESWSPAYQALLVIAEQFAQRIAFPRLASGLLAVAAGAEAERVLRLCGRATGRLAGLIAERGPVAEAIVEAVVEGAAEGLSPSCRRLRRGAVWYRDYPNARGNPMRGLTLLSGHFRADGNARTHAERYLVRALLADLDAHRAGRRQPVVLIDNVQETAGRRLMESVLRDRAEGITDHVVFYAALRGEGHPALRNAARRTVLPELMGGRGGTWAPGSTPSSYAMLVALPS</sequence>
<dbReference type="Proteomes" id="UP001310290">
    <property type="component" value="Unassembled WGS sequence"/>
</dbReference>
<evidence type="ECO:0000313" key="2">
    <source>
        <dbReference type="Proteomes" id="UP001310290"/>
    </source>
</evidence>
<reference evidence="1" key="1">
    <citation type="submission" date="2023-04" db="EMBL/GenBank/DDBJ databases">
        <title>Genomic diversity of scab-causing Streptomyces spp. in the province of Quebec, Canada.</title>
        <authorList>
            <person name="Biessy A."/>
            <person name="Cadieux M."/>
            <person name="Ciotola M."/>
            <person name="Filion M."/>
        </authorList>
    </citation>
    <scope>NUCLEOTIDE SEQUENCE</scope>
    <source>
        <strain evidence="1">B21-115</strain>
    </source>
</reference>
<gene>
    <name evidence="1" type="ORF">QBA35_20220</name>
</gene>
<accession>A0ABU8APK8</accession>
<dbReference type="RefSeq" id="WP_334659320.1">
    <property type="nucleotide sequence ID" value="NZ_JARULZ010000001.1"/>
</dbReference>
<name>A0ABU8APK8_9ACTN</name>
<evidence type="ECO:0000313" key="1">
    <source>
        <dbReference type="EMBL" id="MEH0635622.1"/>
    </source>
</evidence>
<protein>
    <recommendedName>
        <fullName evidence="3">ATP-binding protein</fullName>
    </recommendedName>
</protein>